<name>A0A3P3XQC0_9SPIR</name>
<reference evidence="1" key="1">
    <citation type="submission" date="2017-02" db="EMBL/GenBank/DDBJ databases">
        <authorList>
            <person name="Regsiter A."/>
            <person name="William W."/>
        </authorList>
    </citation>
    <scope>NUCLEOTIDE SEQUENCE</scope>
    <source>
        <strain evidence="1">BdmA 4</strain>
    </source>
</reference>
<protein>
    <submittedName>
        <fullName evidence="1">Uncharacterized protein</fullName>
    </submittedName>
</protein>
<evidence type="ECO:0000313" key="1">
    <source>
        <dbReference type="EMBL" id="SLM18259.1"/>
    </source>
</evidence>
<proteinExistence type="predicted"/>
<dbReference type="AlphaFoldDB" id="A0A3P3XQC0"/>
<accession>A0A3P3XQC0</accession>
<gene>
    <name evidence="1" type="ORF">SPIRO4BDMA_40831</name>
</gene>
<dbReference type="EMBL" id="FWDO01000004">
    <property type="protein sequence ID" value="SLM18259.1"/>
    <property type="molecule type" value="Genomic_DNA"/>
</dbReference>
<organism evidence="1">
    <name type="scientific">uncultured spirochete</name>
    <dbReference type="NCBI Taxonomy" id="156406"/>
    <lineage>
        <taxon>Bacteria</taxon>
        <taxon>Pseudomonadati</taxon>
        <taxon>Spirochaetota</taxon>
        <taxon>Spirochaetia</taxon>
        <taxon>Spirochaetales</taxon>
        <taxon>environmental samples</taxon>
    </lineage>
</organism>
<sequence length="378" mass="40492">MSKRTLFALSLLLFYGSMYVSASPGISFSLNSIKTNSDIIAGLPLPAGADLALEIPLGSMTSLTLRGAAGYESRMILRDTTTSVPIAEPATIDGTNRFYWTKALAEIGLRQYLIRDDDAAAWLFGLVRGRYESNATSFPTTLFTDAQNIESVSGTAGIAFDSSRWREINRKTGTYAELSVEYSPQFASFTSTPTNYGRANLTAEAFIPLSAECNTLRNPSLIAPYLVLYGAGDYAAGSAIPQEVLTSFGGLVGTEGIGDMVRGAQSWGYESPAKAYASAELRVAGPSLFKNLVVYPVGYIFADAAGYAGLYGSPNGSSLADNSGVFASTGAGVSLSVLNFLWLGAYAGWRWPIHDPLAPIYYSSPQGFFWNFTFVAHY</sequence>